<dbReference type="PROSITE" id="PS00041">
    <property type="entry name" value="HTH_ARAC_FAMILY_1"/>
    <property type="match status" value="1"/>
</dbReference>
<dbReference type="PROSITE" id="PS01124">
    <property type="entry name" value="HTH_ARAC_FAMILY_2"/>
    <property type="match status" value="1"/>
</dbReference>
<dbReference type="SUPFAM" id="SSF46689">
    <property type="entry name" value="Homeodomain-like"/>
    <property type="match status" value="2"/>
</dbReference>
<dbReference type="InterPro" id="IPR018060">
    <property type="entry name" value="HTH_AraC"/>
</dbReference>
<dbReference type="SUPFAM" id="SSF51215">
    <property type="entry name" value="Regulatory protein AraC"/>
    <property type="match status" value="1"/>
</dbReference>
<feature type="domain" description="HTH araC/xylS-type" evidence="6">
    <location>
        <begin position="210"/>
        <end position="308"/>
    </location>
</feature>
<dbReference type="Proteomes" id="UP000366065">
    <property type="component" value="Unassembled WGS sequence"/>
</dbReference>
<keyword evidence="3" id="KW-0010">Activator</keyword>
<accession>A0ABY6W7D9</accession>
<name>A0ABY6W7D9_9BURK</name>
<protein>
    <submittedName>
        <fullName evidence="7">AraC family transcriptional regulator</fullName>
    </submittedName>
</protein>
<feature type="region of interest" description="Disordered" evidence="5">
    <location>
        <begin position="308"/>
        <end position="330"/>
    </location>
</feature>
<dbReference type="PANTHER" id="PTHR46796">
    <property type="entry name" value="HTH-TYPE TRANSCRIPTIONAL ACTIVATOR RHAS-RELATED"/>
    <property type="match status" value="1"/>
</dbReference>
<dbReference type="RefSeq" id="WP_150722578.1">
    <property type="nucleotide sequence ID" value="NZ_CABPRV010000010.1"/>
</dbReference>
<evidence type="ECO:0000256" key="4">
    <source>
        <dbReference type="ARBA" id="ARBA00023163"/>
    </source>
</evidence>
<keyword evidence="8" id="KW-1185">Reference proteome</keyword>
<evidence type="ECO:0000256" key="1">
    <source>
        <dbReference type="ARBA" id="ARBA00023015"/>
    </source>
</evidence>
<evidence type="ECO:0000256" key="2">
    <source>
        <dbReference type="ARBA" id="ARBA00023125"/>
    </source>
</evidence>
<dbReference type="Pfam" id="PF12833">
    <property type="entry name" value="HTH_18"/>
    <property type="match status" value="1"/>
</dbReference>
<reference evidence="7 8" key="1">
    <citation type="submission" date="2019-08" db="EMBL/GenBank/DDBJ databases">
        <authorList>
            <person name="Peeters C."/>
        </authorList>
    </citation>
    <scope>NUCLEOTIDE SEQUENCE [LARGE SCALE GENOMIC DNA]</scope>
    <source>
        <strain evidence="7 8">LMG 20602</strain>
    </source>
</reference>
<dbReference type="InterPro" id="IPR037923">
    <property type="entry name" value="HTH-like"/>
</dbReference>
<dbReference type="InterPro" id="IPR009057">
    <property type="entry name" value="Homeodomain-like_sf"/>
</dbReference>
<evidence type="ECO:0000313" key="7">
    <source>
        <dbReference type="EMBL" id="VVE35180.1"/>
    </source>
</evidence>
<organism evidence="7 8">
    <name type="scientific">Pandoraea capi</name>
    <dbReference type="NCBI Taxonomy" id="2508286"/>
    <lineage>
        <taxon>Bacteria</taxon>
        <taxon>Pseudomonadati</taxon>
        <taxon>Pseudomonadota</taxon>
        <taxon>Betaproteobacteria</taxon>
        <taxon>Burkholderiales</taxon>
        <taxon>Burkholderiaceae</taxon>
        <taxon>Pandoraea</taxon>
    </lineage>
</organism>
<dbReference type="InterPro" id="IPR032783">
    <property type="entry name" value="AraC_lig"/>
</dbReference>
<evidence type="ECO:0000313" key="8">
    <source>
        <dbReference type="Proteomes" id="UP000366065"/>
    </source>
</evidence>
<sequence>MDQLSEVLADVHATAVVTGHFTLHAPWAFDKEAVQGIPFRICRGASCWLHVEGEDPVYIREGDVVLLPRGSAHRMSSTPDVPAVPFNDLLAERGITPRSDTPLAMVVGVDGPLCELHTAIVGFASAHRHPIFAILPPIIHIRHDDPAVAPWLKATLQTFIEESMACKPGWMIAAARLSDVLCVQMVRAHVLQNERVGAHWLKGLLDKQVGRAVLAIHREPAAPWDVRQLAELAGMSRSRFVARFTTLIGSAPMAHLTGVRMHLAAEALATRTLRVAEVADKVGYTSEKAFSRAFKRWAGDTPRAFGRRTRDLLDANSPDVPDTAGTANMH</sequence>
<evidence type="ECO:0000256" key="3">
    <source>
        <dbReference type="ARBA" id="ARBA00023159"/>
    </source>
</evidence>
<dbReference type="EMBL" id="CABPRV010000010">
    <property type="protein sequence ID" value="VVE35180.1"/>
    <property type="molecule type" value="Genomic_DNA"/>
</dbReference>
<dbReference type="InterPro" id="IPR020449">
    <property type="entry name" value="Tscrpt_reg_AraC-type_HTH"/>
</dbReference>
<dbReference type="Gene3D" id="1.10.10.60">
    <property type="entry name" value="Homeodomain-like"/>
    <property type="match status" value="1"/>
</dbReference>
<evidence type="ECO:0000259" key="6">
    <source>
        <dbReference type="PROSITE" id="PS01124"/>
    </source>
</evidence>
<keyword evidence="2" id="KW-0238">DNA-binding</keyword>
<proteinExistence type="predicted"/>
<evidence type="ECO:0000256" key="5">
    <source>
        <dbReference type="SAM" id="MobiDB-lite"/>
    </source>
</evidence>
<gene>
    <name evidence="7" type="ORF">PCA20602_03868</name>
</gene>
<dbReference type="SMART" id="SM00342">
    <property type="entry name" value="HTH_ARAC"/>
    <property type="match status" value="1"/>
</dbReference>
<dbReference type="InterPro" id="IPR018062">
    <property type="entry name" value="HTH_AraC-typ_CS"/>
</dbReference>
<keyword evidence="1" id="KW-0805">Transcription regulation</keyword>
<comment type="caution">
    <text evidence="7">The sequence shown here is derived from an EMBL/GenBank/DDBJ whole genome shotgun (WGS) entry which is preliminary data.</text>
</comment>
<dbReference type="Pfam" id="PF12852">
    <property type="entry name" value="Cupin_6"/>
    <property type="match status" value="1"/>
</dbReference>
<dbReference type="PRINTS" id="PR00032">
    <property type="entry name" value="HTHARAC"/>
</dbReference>
<keyword evidence="4" id="KW-0804">Transcription</keyword>
<dbReference type="InterPro" id="IPR050204">
    <property type="entry name" value="AraC_XylS_family_regulators"/>
</dbReference>
<dbReference type="PANTHER" id="PTHR46796:SF7">
    <property type="entry name" value="ARAC FAMILY TRANSCRIPTIONAL REGULATOR"/>
    <property type="match status" value="1"/>
</dbReference>